<dbReference type="InterPro" id="IPR017517">
    <property type="entry name" value="Maleyloyr_isom"/>
</dbReference>
<dbReference type="Pfam" id="PF11716">
    <property type="entry name" value="MDMPI_N"/>
    <property type="match status" value="1"/>
</dbReference>
<proteinExistence type="predicted"/>
<dbReference type="GO" id="GO:0046872">
    <property type="term" value="F:metal ion binding"/>
    <property type="evidence" value="ECO:0007669"/>
    <property type="project" value="InterPro"/>
</dbReference>
<dbReference type="InterPro" id="IPR034660">
    <property type="entry name" value="DinB/YfiT-like"/>
</dbReference>
<dbReference type="Proteomes" id="UP000051677">
    <property type="component" value="Unassembled WGS sequence"/>
</dbReference>
<dbReference type="SUPFAM" id="SSF109854">
    <property type="entry name" value="DinB/YfiT-like putative metalloenzymes"/>
    <property type="match status" value="1"/>
</dbReference>
<gene>
    <name evidence="2" type="ORF">AO501_20725</name>
</gene>
<comment type="caution">
    <text evidence="2">The sequence shown here is derived from an EMBL/GenBank/DDBJ whole genome shotgun (WGS) entry which is preliminary data.</text>
</comment>
<dbReference type="Gene3D" id="1.20.120.450">
    <property type="entry name" value="dinb family like domain"/>
    <property type="match status" value="1"/>
</dbReference>
<dbReference type="NCBIfam" id="TIGR03086">
    <property type="entry name" value="TIGR03086 family metal-binding protein"/>
    <property type="match status" value="1"/>
</dbReference>
<organism evidence="2 3">
    <name type="scientific">Mycobacterium gordonae</name>
    <dbReference type="NCBI Taxonomy" id="1778"/>
    <lineage>
        <taxon>Bacteria</taxon>
        <taxon>Bacillati</taxon>
        <taxon>Actinomycetota</taxon>
        <taxon>Actinomycetes</taxon>
        <taxon>Mycobacteriales</taxon>
        <taxon>Mycobacteriaceae</taxon>
        <taxon>Mycobacterium</taxon>
    </lineage>
</organism>
<evidence type="ECO:0000259" key="1">
    <source>
        <dbReference type="Pfam" id="PF11716"/>
    </source>
</evidence>
<dbReference type="AlphaFoldDB" id="A0A0Q2UFT5"/>
<accession>A0A0Q2UFT5</accession>
<name>A0A0Q2UFT5_MYCGO</name>
<evidence type="ECO:0000313" key="3">
    <source>
        <dbReference type="Proteomes" id="UP000051677"/>
    </source>
</evidence>
<sequence length="189" mass="19806">MTALDLLQRADRRLAGLTAGLETADLNRPSPCTGWNVRSLLSHTVASIDAFATAIDGQGGPTEEELFSGSDILGAAPLAVVERSIARSHRAWSTITDWQSPVATVLGEMPAEQAIGIITYSTLVHSWDLAVAVDVPVEFDADEAGLAESVGSQLVPALRPQNLFGPAVATGLTATPTQRVVAFAGRHPL</sequence>
<dbReference type="InterPro" id="IPR024344">
    <property type="entry name" value="MDMPI_metal-binding"/>
</dbReference>
<protein>
    <recommendedName>
        <fullName evidence="1">Mycothiol-dependent maleylpyruvate isomerase metal-binding domain-containing protein</fullName>
    </recommendedName>
</protein>
<evidence type="ECO:0000313" key="2">
    <source>
        <dbReference type="EMBL" id="KQH79616.1"/>
    </source>
</evidence>
<dbReference type="EMBL" id="LKTM01000079">
    <property type="protein sequence ID" value="KQH79616.1"/>
    <property type="molecule type" value="Genomic_DNA"/>
</dbReference>
<feature type="domain" description="Mycothiol-dependent maleylpyruvate isomerase metal-binding" evidence="1">
    <location>
        <begin position="8"/>
        <end position="130"/>
    </location>
</feature>
<dbReference type="InterPro" id="IPR017520">
    <property type="entry name" value="CHP03086"/>
</dbReference>
<dbReference type="OrthoDB" id="5185819at2"/>
<dbReference type="NCBIfam" id="TIGR03083">
    <property type="entry name" value="maleylpyruvate isomerase family mycothiol-dependent enzyme"/>
    <property type="match status" value="1"/>
</dbReference>
<dbReference type="RefSeq" id="WP_055577422.1">
    <property type="nucleotide sequence ID" value="NZ_LKTM01000079.1"/>
</dbReference>
<reference evidence="2 3" key="1">
    <citation type="submission" date="2015-10" db="EMBL/GenBank/DDBJ databases">
        <title>Mycobacterium gordonae draft genome assembly.</title>
        <authorList>
            <person name="Ustinova V."/>
            <person name="Smirnova T."/>
            <person name="Blagodatskikh K."/>
            <person name="Varlamov D."/>
            <person name="Larionova E."/>
            <person name="Chernousova L."/>
        </authorList>
    </citation>
    <scope>NUCLEOTIDE SEQUENCE [LARGE SCALE GENOMIC DNA]</scope>
    <source>
        <strain evidence="2 3">CTRI 14-8773</strain>
    </source>
</reference>